<dbReference type="Pfam" id="PF13306">
    <property type="entry name" value="LRR_5"/>
    <property type="match status" value="1"/>
</dbReference>
<dbReference type="PANTHER" id="PTHR45661">
    <property type="entry name" value="SURFACE ANTIGEN"/>
    <property type="match status" value="1"/>
</dbReference>
<evidence type="ECO:0000313" key="1">
    <source>
        <dbReference type="EMBL" id="MEQ2553438.1"/>
    </source>
</evidence>
<comment type="caution">
    <text evidence="1">The sequence shown here is derived from an EMBL/GenBank/DDBJ whole genome shotgun (WGS) entry which is preliminary data.</text>
</comment>
<dbReference type="EMBL" id="JBBMFS010000001">
    <property type="protein sequence ID" value="MEQ2553438.1"/>
    <property type="molecule type" value="Genomic_DNA"/>
</dbReference>
<reference evidence="1" key="1">
    <citation type="submission" date="2024-03" db="EMBL/GenBank/DDBJ databases">
        <title>Human intestinal bacterial collection.</title>
        <authorList>
            <person name="Pauvert C."/>
            <person name="Hitch T.C.A."/>
            <person name="Clavel T."/>
        </authorList>
    </citation>
    <scope>NUCLEOTIDE SEQUENCE [LARGE SCALE GENOMIC DNA]</scope>
    <source>
        <strain evidence="1">CLA-AA-H89B</strain>
    </source>
</reference>
<proteinExistence type="predicted"/>
<protein>
    <submittedName>
        <fullName evidence="1">Leucine-rich repeat domain-containing protein</fullName>
    </submittedName>
</protein>
<name>A0ABV1H168_9FIRM</name>
<gene>
    <name evidence="1" type="ORF">WMO37_00195</name>
</gene>
<evidence type="ECO:0000313" key="2">
    <source>
        <dbReference type="Proteomes" id="UP001546774"/>
    </source>
</evidence>
<dbReference type="SUPFAM" id="SSF52058">
    <property type="entry name" value="L domain-like"/>
    <property type="match status" value="1"/>
</dbReference>
<dbReference type="Proteomes" id="UP001546774">
    <property type="component" value="Unassembled WGS sequence"/>
</dbReference>
<dbReference type="InterPro" id="IPR032675">
    <property type="entry name" value="LRR_dom_sf"/>
</dbReference>
<keyword evidence="2" id="KW-1185">Reference proteome</keyword>
<dbReference type="PANTHER" id="PTHR45661:SF3">
    <property type="entry name" value="IG-LIKE DOMAIN-CONTAINING PROTEIN"/>
    <property type="match status" value="1"/>
</dbReference>
<accession>A0ABV1H168</accession>
<sequence length="261" mass="28436">MRKKTILTMVLLLATVMLMPLSGCKNKKVIPVFTYEKNEDDTITITGLTDKGRADSKLTIPAQLDGSTVTAVAGEAFRDDYNVTEVVFEEGVKSIGDNVFLNCTMLQTIAFPQSLENVGTHVVTNTRWEKSRLESSNEIIVNNILLAVKENLTEYTVPENVVSIGSGVFYDNTVLEKITLNSRVEAIGNYAFSGCSSLTKLELPSSVKKIGYAAFNGCTKLELSVNSGVEEIGQDAFLDVEQLAYDGKLTGSPWGAKSIKE</sequence>
<dbReference type="Gene3D" id="3.80.10.10">
    <property type="entry name" value="Ribonuclease Inhibitor"/>
    <property type="match status" value="2"/>
</dbReference>
<dbReference type="InterPro" id="IPR026906">
    <property type="entry name" value="LRR_5"/>
</dbReference>
<organism evidence="1 2">
    <name type="scientific">Lachnospira intestinalis</name>
    <dbReference type="NCBI Taxonomy" id="3133158"/>
    <lineage>
        <taxon>Bacteria</taxon>
        <taxon>Bacillati</taxon>
        <taxon>Bacillota</taxon>
        <taxon>Clostridia</taxon>
        <taxon>Lachnospirales</taxon>
        <taxon>Lachnospiraceae</taxon>
        <taxon>Lachnospira</taxon>
    </lineage>
</organism>
<dbReference type="InterPro" id="IPR053139">
    <property type="entry name" value="Surface_bspA-like"/>
</dbReference>